<evidence type="ECO:0000256" key="9">
    <source>
        <dbReference type="ARBA" id="ARBA00022840"/>
    </source>
</evidence>
<evidence type="ECO:0000256" key="19">
    <source>
        <dbReference type="SAM" id="Phobius"/>
    </source>
</evidence>
<keyword evidence="11" id="KW-0443">Lipid metabolism</keyword>
<comment type="similarity">
    <text evidence="2">Belongs to the bacterial diacylglycerol kinase family.</text>
</comment>
<keyword evidence="13" id="KW-0594">Phospholipid biosynthesis</keyword>
<dbReference type="Gene3D" id="1.10.287.3610">
    <property type="match status" value="1"/>
</dbReference>
<sequence>MISWLAKLLNSFHHAIQGIWYALRTQRNMRIHMAATIASIVLGLYQGLHSWEWCCLCITIALVWMAEIFNSAMECLCDRITTEEDPQIAKIKDMSAGAVLIMALSAVGVAFIIFC</sequence>
<evidence type="ECO:0000256" key="16">
    <source>
        <dbReference type="PIRSR" id="PIRSR600829-2"/>
    </source>
</evidence>
<dbReference type="PANTHER" id="PTHR34299:SF1">
    <property type="entry name" value="DIACYLGLYCEROL KINASE"/>
    <property type="match status" value="1"/>
</dbReference>
<comment type="subcellular location">
    <subcellularLocation>
        <location evidence="1">Cell membrane</location>
        <topology evidence="1">Multi-pass membrane protein</topology>
    </subcellularLocation>
</comment>
<dbReference type="InterPro" id="IPR000829">
    <property type="entry name" value="DAGK"/>
</dbReference>
<proteinExistence type="inferred from homology"/>
<reference evidence="20 21" key="1">
    <citation type="submission" date="2019-03" db="EMBL/GenBank/DDBJ databases">
        <title>Genomic Encyclopedia of Archaeal and Bacterial Type Strains, Phase II (KMG-II): from individual species to whole genera.</title>
        <authorList>
            <person name="Goeker M."/>
        </authorList>
    </citation>
    <scope>NUCLEOTIDE SEQUENCE [LARGE SCALE GENOMIC DNA]</scope>
    <source>
        <strain evidence="20 21">ATCC 25309</strain>
    </source>
</reference>
<evidence type="ECO:0000256" key="3">
    <source>
        <dbReference type="ARBA" id="ARBA00022475"/>
    </source>
</evidence>
<dbReference type="RefSeq" id="WP_133797086.1">
    <property type="nucleotide sequence ID" value="NZ_SOCA01000010.1"/>
</dbReference>
<dbReference type="EMBL" id="SOCA01000010">
    <property type="protein sequence ID" value="TDU64654.1"/>
    <property type="molecule type" value="Genomic_DNA"/>
</dbReference>
<dbReference type="AlphaFoldDB" id="A0A4R7RNM6"/>
<dbReference type="GO" id="GO:0005886">
    <property type="term" value="C:plasma membrane"/>
    <property type="evidence" value="ECO:0007669"/>
    <property type="project" value="UniProtKB-SubCell"/>
</dbReference>
<dbReference type="Proteomes" id="UP000295662">
    <property type="component" value="Unassembled WGS sequence"/>
</dbReference>
<keyword evidence="12 19" id="KW-0472">Membrane</keyword>
<keyword evidence="10 19" id="KW-1133">Transmembrane helix</keyword>
<keyword evidence="18" id="KW-0460">Magnesium</keyword>
<feature type="transmembrane region" description="Helical" evidence="19">
    <location>
        <begin position="94"/>
        <end position="114"/>
    </location>
</feature>
<evidence type="ECO:0000256" key="1">
    <source>
        <dbReference type="ARBA" id="ARBA00004651"/>
    </source>
</evidence>
<evidence type="ECO:0000256" key="2">
    <source>
        <dbReference type="ARBA" id="ARBA00005967"/>
    </source>
</evidence>
<evidence type="ECO:0000256" key="11">
    <source>
        <dbReference type="ARBA" id="ARBA00023098"/>
    </source>
</evidence>
<keyword evidence="8 20" id="KW-0418">Kinase</keyword>
<dbReference type="GO" id="GO:0005524">
    <property type="term" value="F:ATP binding"/>
    <property type="evidence" value="ECO:0007669"/>
    <property type="project" value="UniProtKB-KW"/>
</dbReference>
<dbReference type="PANTHER" id="PTHR34299">
    <property type="entry name" value="DIACYLGLYCEROL KINASE"/>
    <property type="match status" value="1"/>
</dbReference>
<evidence type="ECO:0000256" key="13">
    <source>
        <dbReference type="ARBA" id="ARBA00023209"/>
    </source>
</evidence>
<keyword evidence="4" id="KW-0444">Lipid biosynthesis</keyword>
<evidence type="ECO:0000256" key="8">
    <source>
        <dbReference type="ARBA" id="ARBA00022777"/>
    </source>
</evidence>
<comment type="cofactor">
    <cofactor evidence="18">
        <name>Mg(2+)</name>
        <dbReference type="ChEBI" id="CHEBI:18420"/>
    </cofactor>
    <text evidence="18">Mn(2+), Zn(2+), Cd(2+) and Co(2+) support activity to lesser extents.</text>
</comment>
<dbReference type="InterPro" id="IPR036945">
    <property type="entry name" value="DAGK_sf"/>
</dbReference>
<protein>
    <submittedName>
        <fullName evidence="20">Diacylglycerol kinase (ATP)</fullName>
    </submittedName>
</protein>
<keyword evidence="3" id="KW-1003">Cell membrane</keyword>
<evidence type="ECO:0000313" key="21">
    <source>
        <dbReference type="Proteomes" id="UP000295662"/>
    </source>
</evidence>
<evidence type="ECO:0000256" key="12">
    <source>
        <dbReference type="ARBA" id="ARBA00023136"/>
    </source>
</evidence>
<keyword evidence="14" id="KW-1208">Phospholipid metabolism</keyword>
<comment type="caution">
    <text evidence="20">The sequence shown here is derived from an EMBL/GenBank/DDBJ whole genome shotgun (WGS) entry which is preliminary data.</text>
</comment>
<evidence type="ECO:0000256" key="10">
    <source>
        <dbReference type="ARBA" id="ARBA00022989"/>
    </source>
</evidence>
<name>A0A4R7RNM6_9BACT</name>
<evidence type="ECO:0000256" key="18">
    <source>
        <dbReference type="PIRSR" id="PIRSR600829-4"/>
    </source>
</evidence>
<evidence type="ECO:0000256" key="17">
    <source>
        <dbReference type="PIRSR" id="PIRSR600829-3"/>
    </source>
</evidence>
<evidence type="ECO:0000256" key="14">
    <source>
        <dbReference type="ARBA" id="ARBA00023264"/>
    </source>
</evidence>
<evidence type="ECO:0000256" key="5">
    <source>
        <dbReference type="ARBA" id="ARBA00022679"/>
    </source>
</evidence>
<keyword evidence="21" id="KW-1185">Reference proteome</keyword>
<accession>A0A4R7RNM6</accession>
<evidence type="ECO:0000256" key="4">
    <source>
        <dbReference type="ARBA" id="ARBA00022516"/>
    </source>
</evidence>
<keyword evidence="18" id="KW-0479">Metal-binding</keyword>
<keyword evidence="5" id="KW-0808">Transferase</keyword>
<feature type="binding site" evidence="18">
    <location>
        <position position="74"/>
    </location>
    <ligand>
        <name>a divalent metal cation</name>
        <dbReference type="ChEBI" id="CHEBI:60240"/>
    </ligand>
</feature>
<dbReference type="OrthoDB" id="195462at2"/>
<dbReference type="GO" id="GO:0016301">
    <property type="term" value="F:kinase activity"/>
    <property type="evidence" value="ECO:0007669"/>
    <property type="project" value="UniProtKB-KW"/>
</dbReference>
<evidence type="ECO:0000256" key="6">
    <source>
        <dbReference type="ARBA" id="ARBA00022692"/>
    </source>
</evidence>
<feature type="binding site" evidence="17">
    <location>
        <begin position="92"/>
        <end position="93"/>
    </location>
    <ligand>
        <name>ATP</name>
        <dbReference type="ChEBI" id="CHEBI:30616"/>
    </ligand>
</feature>
<dbReference type="InterPro" id="IPR033717">
    <property type="entry name" value="UDPK"/>
</dbReference>
<evidence type="ECO:0000256" key="15">
    <source>
        <dbReference type="PIRSR" id="PIRSR600829-1"/>
    </source>
</evidence>
<feature type="active site" description="Proton acceptor" evidence="15">
    <location>
        <position position="67"/>
    </location>
</feature>
<keyword evidence="6 19" id="KW-0812">Transmembrane</keyword>
<feature type="binding site" evidence="17">
    <location>
        <position position="74"/>
    </location>
    <ligand>
        <name>ATP</name>
        <dbReference type="ChEBI" id="CHEBI:30616"/>
    </ligand>
</feature>
<gene>
    <name evidence="20" type="ORF">EI77_04105</name>
</gene>
<evidence type="ECO:0000313" key="20">
    <source>
        <dbReference type="EMBL" id="TDU64654.1"/>
    </source>
</evidence>
<keyword evidence="9 17" id="KW-0067">ATP-binding</keyword>
<evidence type="ECO:0000256" key="7">
    <source>
        <dbReference type="ARBA" id="ARBA00022741"/>
    </source>
</evidence>
<dbReference type="CDD" id="cd14265">
    <property type="entry name" value="UDPK_IM_like"/>
    <property type="match status" value="1"/>
</dbReference>
<keyword evidence="7 17" id="KW-0547">Nucleotide-binding</keyword>
<organism evidence="20 21">
    <name type="scientific">Prosthecobacter fusiformis</name>
    <dbReference type="NCBI Taxonomy" id="48464"/>
    <lineage>
        <taxon>Bacteria</taxon>
        <taxon>Pseudomonadati</taxon>
        <taxon>Verrucomicrobiota</taxon>
        <taxon>Verrucomicrobiia</taxon>
        <taxon>Verrucomicrobiales</taxon>
        <taxon>Verrucomicrobiaceae</taxon>
        <taxon>Prosthecobacter</taxon>
    </lineage>
</organism>
<dbReference type="GO" id="GO:0008654">
    <property type="term" value="P:phospholipid biosynthetic process"/>
    <property type="evidence" value="ECO:0007669"/>
    <property type="project" value="UniProtKB-KW"/>
</dbReference>
<feature type="binding site" evidence="16">
    <location>
        <position position="67"/>
    </location>
    <ligand>
        <name>substrate</name>
    </ligand>
</feature>
<dbReference type="GO" id="GO:0046872">
    <property type="term" value="F:metal ion binding"/>
    <property type="evidence" value="ECO:0007669"/>
    <property type="project" value="UniProtKB-KW"/>
</dbReference>
<dbReference type="Pfam" id="PF01219">
    <property type="entry name" value="DAGK_prokar"/>
    <property type="match status" value="1"/>
</dbReference>